<dbReference type="InterPro" id="IPR038078">
    <property type="entry name" value="PhoU-like_sf"/>
</dbReference>
<reference evidence="8 9" key="1">
    <citation type="submission" date="2023-05" db="EMBL/GenBank/DDBJ databases">
        <title>Comparative genomics reveals the evidence of polycyclic aromatic hydrocarbons degradation in moderately halophilic genus Pontibacillus.</title>
        <authorList>
            <person name="Yang H."/>
            <person name="Qian Z."/>
        </authorList>
    </citation>
    <scope>NUCLEOTIDE SEQUENCE [LARGE SCALE GENOMIC DNA]</scope>
    <source>
        <strain evidence="9">HN14</strain>
    </source>
</reference>
<comment type="subcellular location">
    <subcellularLocation>
        <location evidence="1">Cell membrane</location>
        <topology evidence="1">Multi-pass membrane protein</topology>
    </subcellularLocation>
</comment>
<dbReference type="Pfam" id="PF01895">
    <property type="entry name" value="PhoU"/>
    <property type="match status" value="2"/>
</dbReference>
<accession>A0ABY8UZ76</accession>
<protein>
    <submittedName>
        <fullName evidence="8">Na/Pi cotransporter family protein</fullName>
    </submittedName>
</protein>
<dbReference type="PANTHER" id="PTHR10010:SF46">
    <property type="entry name" value="SODIUM-DEPENDENT PHOSPHATE TRANSPORT PROTEIN 2B"/>
    <property type="match status" value="1"/>
</dbReference>
<feature type="transmembrane region" description="Helical" evidence="6">
    <location>
        <begin position="94"/>
        <end position="112"/>
    </location>
</feature>
<feature type="transmembrane region" description="Helical" evidence="6">
    <location>
        <begin position="293"/>
        <end position="317"/>
    </location>
</feature>
<dbReference type="SUPFAM" id="SSF109755">
    <property type="entry name" value="PhoU-like"/>
    <property type="match status" value="1"/>
</dbReference>
<feature type="transmembrane region" description="Helical" evidence="6">
    <location>
        <begin position="55"/>
        <end position="74"/>
    </location>
</feature>
<feature type="domain" description="PhoU" evidence="7">
    <location>
        <begin position="355"/>
        <end position="442"/>
    </location>
</feature>
<feature type="transmembrane region" description="Helical" evidence="6">
    <location>
        <begin position="119"/>
        <end position="135"/>
    </location>
</feature>
<evidence type="ECO:0000256" key="2">
    <source>
        <dbReference type="ARBA" id="ARBA00022475"/>
    </source>
</evidence>
<gene>
    <name evidence="8" type="ORF">QNI29_14560</name>
</gene>
<feature type="domain" description="PhoU" evidence="7">
    <location>
        <begin position="460"/>
        <end position="545"/>
    </location>
</feature>
<dbReference type="InterPro" id="IPR004633">
    <property type="entry name" value="NaPi_cotrn-rel/YqeW-like"/>
</dbReference>
<keyword evidence="3 6" id="KW-0812">Transmembrane</keyword>
<evidence type="ECO:0000256" key="5">
    <source>
        <dbReference type="ARBA" id="ARBA00023136"/>
    </source>
</evidence>
<dbReference type="Gene3D" id="1.20.58.220">
    <property type="entry name" value="Phosphate transport system protein phou homolog 2, domain 2"/>
    <property type="match status" value="1"/>
</dbReference>
<dbReference type="Pfam" id="PF02690">
    <property type="entry name" value="Na_Pi_cotrans"/>
    <property type="match status" value="1"/>
</dbReference>
<feature type="transmembrane region" description="Helical" evidence="6">
    <location>
        <begin position="184"/>
        <end position="208"/>
    </location>
</feature>
<proteinExistence type="predicted"/>
<evidence type="ECO:0000256" key="6">
    <source>
        <dbReference type="SAM" id="Phobius"/>
    </source>
</evidence>
<evidence type="ECO:0000256" key="4">
    <source>
        <dbReference type="ARBA" id="ARBA00022989"/>
    </source>
</evidence>
<evidence type="ECO:0000313" key="8">
    <source>
        <dbReference type="EMBL" id="WIF96956.1"/>
    </source>
</evidence>
<dbReference type="NCBIfam" id="TIGR00704">
    <property type="entry name" value="NaPi_cotrn_rel"/>
    <property type="match status" value="1"/>
</dbReference>
<dbReference type="PANTHER" id="PTHR10010">
    <property type="entry name" value="SOLUTE CARRIER FAMILY 34 SODIUM PHOSPHATE , MEMBER 2-RELATED"/>
    <property type="match status" value="1"/>
</dbReference>
<evidence type="ECO:0000256" key="3">
    <source>
        <dbReference type="ARBA" id="ARBA00022692"/>
    </source>
</evidence>
<dbReference type="InterPro" id="IPR003841">
    <property type="entry name" value="Na/Pi_transpt"/>
</dbReference>
<evidence type="ECO:0000313" key="9">
    <source>
        <dbReference type="Proteomes" id="UP001236652"/>
    </source>
</evidence>
<feature type="transmembrane region" description="Helical" evidence="6">
    <location>
        <begin position="255"/>
        <end position="273"/>
    </location>
</feature>
<sequence>MRGALFVEGINVQEMIFQFVGGLGIFLFGLKYMGDGLQKSAGDRLRDILDKFTTNPFMGVLAGMLVTMLIQSSSGTTVLTVGLVNAGFMTLRQAIGVIMGANIGTTVTAFIIGIELKEYGLPILAVGALLLFFFKSKKITYLGQTLFGFGALFYGLKLMSNGMKPLRGLEAFQDLTVSMSDQPILGVVIGTLFTVVVQSSSATIGVLQGLFEQGAIDIDAAIPVLFGDNIGTTITAVLAAIGASVAAKRAAFTHVIFNVVGTTIFLILLKVYIPFIEYLRDLIGLNEAMTIAFAHGIFNFSNMLVQFPFIGALAYIVTKLIPGEDTAVDQKPKHLDPIFIEQSPSLALDQAKEEVMRMGDFAYKGLEETSHYLNNHQRKHADMALQYEEALNNLDRNITEYLVSLSSYSLTELESHKHSALIDSVRDIERIGDHFENLVELVDYKISNKVHLTEQAQEDLNDMINLTLITVKQAMKALETMDREEALAVVQKENQIDQYERSYRKKHILRMNEGVCTGPAGIVFVDIISNLERIGDHAVNIAEEVLGGKQN</sequence>
<dbReference type="NCBIfam" id="NF037997">
    <property type="entry name" value="Na_Pi_symport"/>
    <property type="match status" value="1"/>
</dbReference>
<keyword evidence="4 6" id="KW-1133">Transmembrane helix</keyword>
<feature type="transmembrane region" description="Helical" evidence="6">
    <location>
        <begin position="141"/>
        <end position="159"/>
    </location>
</feature>
<dbReference type="EMBL" id="CP126446">
    <property type="protein sequence ID" value="WIF96956.1"/>
    <property type="molecule type" value="Genomic_DNA"/>
</dbReference>
<organism evidence="8 9">
    <name type="scientific">Pontibacillus chungwhensis</name>
    <dbReference type="NCBI Taxonomy" id="265426"/>
    <lineage>
        <taxon>Bacteria</taxon>
        <taxon>Bacillati</taxon>
        <taxon>Bacillota</taxon>
        <taxon>Bacilli</taxon>
        <taxon>Bacillales</taxon>
        <taxon>Bacillaceae</taxon>
        <taxon>Pontibacillus</taxon>
    </lineage>
</organism>
<keyword evidence="5 6" id="KW-0472">Membrane</keyword>
<keyword evidence="2" id="KW-1003">Cell membrane</keyword>
<evidence type="ECO:0000256" key="1">
    <source>
        <dbReference type="ARBA" id="ARBA00004651"/>
    </source>
</evidence>
<dbReference type="Proteomes" id="UP001236652">
    <property type="component" value="Chromosome"/>
</dbReference>
<feature type="transmembrane region" description="Helical" evidence="6">
    <location>
        <begin position="15"/>
        <end position="34"/>
    </location>
</feature>
<name>A0ABY8UZ76_9BACI</name>
<evidence type="ECO:0000259" key="7">
    <source>
        <dbReference type="Pfam" id="PF01895"/>
    </source>
</evidence>
<dbReference type="RefSeq" id="WP_231417217.1">
    <property type="nucleotide sequence ID" value="NZ_CP126446.1"/>
</dbReference>
<dbReference type="InterPro" id="IPR026022">
    <property type="entry name" value="PhoU_dom"/>
</dbReference>
<keyword evidence="9" id="KW-1185">Reference proteome</keyword>
<feature type="transmembrane region" description="Helical" evidence="6">
    <location>
        <begin position="220"/>
        <end position="243"/>
    </location>
</feature>